<evidence type="ECO:0000313" key="2">
    <source>
        <dbReference type="EMBL" id="QQV77082.1"/>
    </source>
</evidence>
<dbReference type="Proteomes" id="UP000595894">
    <property type="component" value="Chromosome"/>
</dbReference>
<name>A0A974S405_9SPHN</name>
<evidence type="ECO:0000256" key="1">
    <source>
        <dbReference type="SAM" id="SignalP"/>
    </source>
</evidence>
<feature type="chain" id="PRO_5037031317" description="DUF1570 domain-containing protein" evidence="1">
    <location>
        <begin position="26"/>
        <end position="515"/>
    </location>
</feature>
<feature type="signal peptide" evidence="1">
    <location>
        <begin position="1"/>
        <end position="25"/>
    </location>
</feature>
<organism evidence="2 3">
    <name type="scientific">Sphingomonas aliaeris</name>
    <dbReference type="NCBI Taxonomy" id="2759526"/>
    <lineage>
        <taxon>Bacteria</taxon>
        <taxon>Pseudomonadati</taxon>
        <taxon>Pseudomonadota</taxon>
        <taxon>Alphaproteobacteria</taxon>
        <taxon>Sphingomonadales</taxon>
        <taxon>Sphingomonadaceae</taxon>
        <taxon>Sphingomonas</taxon>
    </lineage>
</organism>
<dbReference type="EMBL" id="CP061035">
    <property type="protein sequence ID" value="QQV77082.1"/>
    <property type="molecule type" value="Genomic_DNA"/>
</dbReference>
<dbReference type="KEGG" id="sari:H5J25_17345"/>
<reference evidence="3" key="1">
    <citation type="submission" date="2020-09" db="EMBL/GenBank/DDBJ databases">
        <title>Sphingomonas sp., a new species isolated from pork steak.</title>
        <authorList>
            <person name="Heidler von Heilborn D."/>
        </authorList>
    </citation>
    <scope>NUCLEOTIDE SEQUENCE [LARGE SCALE GENOMIC DNA]</scope>
</reference>
<sequence length="515" mass="56651">MRVFHRAIAGIALFCATFCAAPALADWREASSDHFLIYANSDERWLRDFADRLERVDGAMRLTRAVENVAGRRSNRLTIYVLPNVTAVQQMCGKNCKNVAGFYVPRAGGSIAFTPRQGSNPSDPYDLNANTVLFHEYAHHIMLENFAAAYPRWFVEGFAEFNSTAKVERNGAVQLGGAANHRAYGLVLAQPLPIATLLEDSKAKLSAAQQDVFYGRAWLLAHMLTFDAARSGQLSTYLQLINQGKPSLEAAQTAFGDLKTLARDMEKYLNSRTLSGLLVPPDRLKIGRIDLRTLSPGEAETMAVRMRSKRGVSRPAALALLPEARRRARDFPNDPAAQGVLAEAEYDAGNVPECEAAADRALAADPKYVQALLYKGRARIRRAVDARSKDPAVWKEARSWLIKANRIDTDDAEPLMMFYESFLVADQKPSDSAVAGLMRAFELSPHDAGLRLMAIRQTLTGGDVKEARYMLIPLAFDPHAPRDNMAAKMVAMIDAGSPAPAVLATMRTKDEPAPE</sequence>
<dbReference type="AlphaFoldDB" id="A0A974S405"/>
<gene>
    <name evidence="2" type="ORF">H5J25_17345</name>
</gene>
<evidence type="ECO:0000313" key="3">
    <source>
        <dbReference type="Proteomes" id="UP000595894"/>
    </source>
</evidence>
<dbReference type="SUPFAM" id="SSF48452">
    <property type="entry name" value="TPR-like"/>
    <property type="match status" value="1"/>
</dbReference>
<dbReference type="RefSeq" id="WP_202093222.1">
    <property type="nucleotide sequence ID" value="NZ_CP061035.1"/>
</dbReference>
<dbReference type="Gene3D" id="1.25.40.10">
    <property type="entry name" value="Tetratricopeptide repeat domain"/>
    <property type="match status" value="1"/>
</dbReference>
<keyword evidence="3" id="KW-1185">Reference proteome</keyword>
<evidence type="ECO:0008006" key="4">
    <source>
        <dbReference type="Google" id="ProtNLM"/>
    </source>
</evidence>
<protein>
    <recommendedName>
        <fullName evidence="4">DUF1570 domain-containing protein</fullName>
    </recommendedName>
</protein>
<accession>A0A974S405</accession>
<proteinExistence type="predicted"/>
<keyword evidence="1" id="KW-0732">Signal</keyword>
<dbReference type="InterPro" id="IPR011990">
    <property type="entry name" value="TPR-like_helical_dom_sf"/>
</dbReference>